<evidence type="ECO:0000313" key="1">
    <source>
        <dbReference type="EMBL" id="WDM73097.1"/>
    </source>
</evidence>
<name>A0ABY7YGR7_9XANT</name>
<gene>
    <name evidence="1" type="ORF">K6978_08320</name>
</gene>
<sequence>MNNLSVISKLDGMKKYLDWRKSWGDEDVDVFSFLSSEGSPEEILVFCKIILPDLVIFNNFVFLEFKFDEEQVCYWAAELENDMVKLQGFVNSVRLYDVFSGCQEDVGDTVFEILAEAIATSWEMLLKSKFPSQEFVINRSSGEDGYGPVVSFYQKSPFNRKERGQV</sequence>
<organism evidence="1 2">
    <name type="scientific">Xanthomonas cucurbitae</name>
    <dbReference type="NCBI Taxonomy" id="56453"/>
    <lineage>
        <taxon>Bacteria</taxon>
        <taxon>Pseudomonadati</taxon>
        <taxon>Pseudomonadota</taxon>
        <taxon>Gammaproteobacteria</taxon>
        <taxon>Lysobacterales</taxon>
        <taxon>Lysobacteraceae</taxon>
        <taxon>Xanthomonas</taxon>
    </lineage>
</organism>
<evidence type="ECO:0000313" key="2">
    <source>
        <dbReference type="Proteomes" id="UP001214201"/>
    </source>
</evidence>
<dbReference type="EMBL" id="CP082214">
    <property type="protein sequence ID" value="WDM73097.1"/>
    <property type="molecule type" value="Genomic_DNA"/>
</dbReference>
<dbReference type="Proteomes" id="UP001214201">
    <property type="component" value="Chromosome"/>
</dbReference>
<accession>A0ABY7YGR7</accession>
<dbReference type="RefSeq" id="WP_146090336.1">
    <property type="nucleotide sequence ID" value="NZ_CP033326.1"/>
</dbReference>
<reference evidence="1 2" key="1">
    <citation type="submission" date="2021-08" db="EMBL/GenBank/DDBJ databases">
        <title>Genome sequences of Xanthomonas cucurbitae isolates from 5 Midwestern US states.</title>
        <authorList>
            <person name="Hind S.R."/>
        </authorList>
    </citation>
    <scope>NUCLEOTIDE SEQUENCE [LARGE SCALE GENOMIC DNA]</scope>
    <source>
        <strain evidence="1 2">OH_261</strain>
    </source>
</reference>
<protein>
    <submittedName>
        <fullName evidence="1">Uncharacterized protein</fullName>
    </submittedName>
</protein>
<proteinExistence type="predicted"/>
<keyword evidence="2" id="KW-1185">Reference proteome</keyword>